<dbReference type="EMBL" id="ANNX02000020">
    <property type="protein sequence ID" value="KYC41531.1"/>
    <property type="molecule type" value="Genomic_DNA"/>
</dbReference>
<dbReference type="RefSeq" id="WP_017746414.1">
    <property type="nucleotide sequence ID" value="NZ_KQ976354.1"/>
</dbReference>
<gene>
    <name evidence="1" type="ORF">WA1_15875</name>
</gene>
<dbReference type="Proteomes" id="UP000076925">
    <property type="component" value="Unassembled WGS sequence"/>
</dbReference>
<evidence type="ECO:0008006" key="3">
    <source>
        <dbReference type="Google" id="ProtNLM"/>
    </source>
</evidence>
<dbReference type="OrthoDB" id="518124at2"/>
<evidence type="ECO:0000313" key="1">
    <source>
        <dbReference type="EMBL" id="KYC41531.1"/>
    </source>
</evidence>
<reference evidence="1 2" key="1">
    <citation type="journal article" date="2013" name="Genome Biol. Evol.">
        <title>Genomes of Stigonematalean cyanobacteria (subsection V) and the evolution of oxygenic photosynthesis from prokaryotes to plastids.</title>
        <authorList>
            <person name="Dagan T."/>
            <person name="Roettger M."/>
            <person name="Stucken K."/>
            <person name="Landan G."/>
            <person name="Koch R."/>
            <person name="Major P."/>
            <person name="Gould S.B."/>
            <person name="Goremykin V.V."/>
            <person name="Rippka R."/>
            <person name="Tandeau de Marsac N."/>
            <person name="Gugger M."/>
            <person name="Lockhart P.J."/>
            <person name="Allen J.F."/>
            <person name="Brune I."/>
            <person name="Maus I."/>
            <person name="Puhler A."/>
            <person name="Martin W.F."/>
        </authorList>
    </citation>
    <scope>NUCLEOTIDE SEQUENCE [LARGE SCALE GENOMIC DNA]</scope>
    <source>
        <strain evidence="1 2">PCC 7110</strain>
    </source>
</reference>
<evidence type="ECO:0000313" key="2">
    <source>
        <dbReference type="Proteomes" id="UP000076925"/>
    </source>
</evidence>
<protein>
    <recommendedName>
        <fullName evidence="3">Type I restriction enzyme R protein N-terminal domain-containing protein</fullName>
    </recommendedName>
</protein>
<name>A0A139XA15_9CYAN</name>
<dbReference type="STRING" id="128403.WA1_15875"/>
<keyword evidence="2" id="KW-1185">Reference proteome</keyword>
<accession>A0A139XA15</accession>
<organism evidence="1 2">
    <name type="scientific">Scytonema hofmannii PCC 7110</name>
    <dbReference type="NCBI Taxonomy" id="128403"/>
    <lineage>
        <taxon>Bacteria</taxon>
        <taxon>Bacillati</taxon>
        <taxon>Cyanobacteriota</taxon>
        <taxon>Cyanophyceae</taxon>
        <taxon>Nostocales</taxon>
        <taxon>Scytonemataceae</taxon>
        <taxon>Scytonema</taxon>
    </lineage>
</organism>
<sequence>MPYTQFKTLKQVKNDFNLTIVEKINFIPQLEPISASSVLSAFLERTIPSVIASSSEKVRSEGIVYPVLIEVRELLDRVVNVFSGEDFTVDESRGLNGVCDFLISASLEQVEIEAPVLLIVEAKRDNIKSCLGQCIAQMVAAQKLNTDDRTNILTVYGSVTTGTAWRFLKLEGNIVTIELFDYPLPPVEKILSILLWMIKDSQQQPLDAIAII</sequence>
<dbReference type="AlphaFoldDB" id="A0A139XA15"/>
<proteinExistence type="predicted"/>
<comment type="caution">
    <text evidence="1">The sequence shown here is derived from an EMBL/GenBank/DDBJ whole genome shotgun (WGS) entry which is preliminary data.</text>
</comment>